<dbReference type="PANTHER" id="PTHR43156:SF2">
    <property type="entry name" value="STAGE II SPORULATION PROTEIN E"/>
    <property type="match status" value="1"/>
</dbReference>
<dbReference type="SMART" id="SM00331">
    <property type="entry name" value="PP2C_SIG"/>
    <property type="match status" value="1"/>
</dbReference>
<evidence type="ECO:0000256" key="1">
    <source>
        <dbReference type="ARBA" id="ARBA00022801"/>
    </source>
</evidence>
<evidence type="ECO:0000313" key="3">
    <source>
        <dbReference type="EMBL" id="VAX10997.1"/>
    </source>
</evidence>
<accession>A0A3B1C255</accession>
<dbReference type="InterPro" id="IPR052016">
    <property type="entry name" value="Bact_Sigma-Reg"/>
</dbReference>
<dbReference type="GO" id="GO:0004674">
    <property type="term" value="F:protein serine/threonine kinase activity"/>
    <property type="evidence" value="ECO:0007669"/>
    <property type="project" value="UniProtKB-EC"/>
</dbReference>
<dbReference type="GO" id="GO:0000160">
    <property type="term" value="P:phosphorelay signal transduction system"/>
    <property type="evidence" value="ECO:0007669"/>
    <property type="project" value="InterPro"/>
</dbReference>
<dbReference type="SMART" id="SM00448">
    <property type="entry name" value="REC"/>
    <property type="match status" value="1"/>
</dbReference>
<dbReference type="Gene3D" id="3.30.565.10">
    <property type="entry name" value="Histidine kinase-like ATPase, C-terminal domain"/>
    <property type="match status" value="1"/>
</dbReference>
<dbReference type="InterPro" id="IPR036890">
    <property type="entry name" value="HATPase_C_sf"/>
</dbReference>
<dbReference type="AlphaFoldDB" id="A0A3B1C255"/>
<dbReference type="PROSITE" id="PS50110">
    <property type="entry name" value="RESPONSE_REGULATORY"/>
    <property type="match status" value="1"/>
</dbReference>
<evidence type="ECO:0000259" key="2">
    <source>
        <dbReference type="PROSITE" id="PS50110"/>
    </source>
</evidence>
<proteinExistence type="predicted"/>
<keyword evidence="3" id="KW-0418">Kinase</keyword>
<dbReference type="GO" id="GO:0016791">
    <property type="term" value="F:phosphatase activity"/>
    <property type="evidence" value="ECO:0007669"/>
    <property type="project" value="TreeGrafter"/>
</dbReference>
<dbReference type="InterPro" id="IPR011006">
    <property type="entry name" value="CheY-like_superfamily"/>
</dbReference>
<name>A0A3B1C255_9ZZZZ</name>
<dbReference type="Pfam" id="PF13581">
    <property type="entry name" value="HATPase_c_2"/>
    <property type="match status" value="1"/>
</dbReference>
<gene>
    <name evidence="3" type="ORF">MNBD_GAMMA26-1824</name>
</gene>
<dbReference type="InterPro" id="IPR036457">
    <property type="entry name" value="PPM-type-like_dom_sf"/>
</dbReference>
<dbReference type="PANTHER" id="PTHR43156">
    <property type="entry name" value="STAGE II SPORULATION PROTEIN E-RELATED"/>
    <property type="match status" value="1"/>
</dbReference>
<dbReference type="EC" id="2.7.11.1" evidence="3"/>
<keyword evidence="1" id="KW-0378">Hydrolase</keyword>
<dbReference type="Gene3D" id="3.60.40.10">
    <property type="entry name" value="PPM-type phosphatase domain"/>
    <property type="match status" value="1"/>
</dbReference>
<dbReference type="InterPro" id="IPR001789">
    <property type="entry name" value="Sig_transdc_resp-reg_receiver"/>
</dbReference>
<keyword evidence="3" id="KW-0808">Transferase</keyword>
<feature type="domain" description="Response regulatory" evidence="2">
    <location>
        <begin position="19"/>
        <end position="135"/>
    </location>
</feature>
<dbReference type="Gene3D" id="3.40.50.2300">
    <property type="match status" value="1"/>
</dbReference>
<dbReference type="Pfam" id="PF00072">
    <property type="entry name" value="Response_reg"/>
    <property type="match status" value="1"/>
</dbReference>
<dbReference type="InterPro" id="IPR001932">
    <property type="entry name" value="PPM-type_phosphatase-like_dom"/>
</dbReference>
<organism evidence="3">
    <name type="scientific">hydrothermal vent metagenome</name>
    <dbReference type="NCBI Taxonomy" id="652676"/>
    <lineage>
        <taxon>unclassified sequences</taxon>
        <taxon>metagenomes</taxon>
        <taxon>ecological metagenomes</taxon>
    </lineage>
</organism>
<dbReference type="CDD" id="cd17546">
    <property type="entry name" value="REC_hyHK_CKI1_RcsC-like"/>
    <property type="match status" value="1"/>
</dbReference>
<dbReference type="EMBL" id="UOFX01000080">
    <property type="protein sequence ID" value="VAX10997.1"/>
    <property type="molecule type" value="Genomic_DNA"/>
</dbReference>
<dbReference type="Pfam" id="PF07228">
    <property type="entry name" value="SpoIIE"/>
    <property type="match status" value="1"/>
</dbReference>
<reference evidence="3" key="1">
    <citation type="submission" date="2018-06" db="EMBL/GenBank/DDBJ databases">
        <authorList>
            <person name="Zhirakovskaya E."/>
        </authorList>
    </citation>
    <scope>NUCLEOTIDE SEQUENCE</scope>
</reference>
<sequence>MTSANAHLLNLSGTESAGLALIADDELSNRFILKALLKKMGYAVVQAEDGVQAVERFTETHPDIIFMDIMMPVMDGFEATARIKKLCGNAFIPIIFLTAMTDEKALARCIEVGGDDFLTKPFNHTLLKSKIRAIERIRDLHREVSKLLGMQQREEEIAEKIFSGAVISDNVIPEKFASLMRPAAVFSGDVLLTAHAPNGDLNVLLGDFTGHGLSAALGALPVSETFRAMTGKGFSVDQILNEINRKLHTLLPTGMFMAAQFARVNHTMDVMTICCCGMPDILITSHDGTEIKCRIPSTSLPLGILPDADYLSAIANISCDLGDRVLMASDGVTEARSPTGEYFGQQRLETALFQKCHDQNHIACIRNALDEFCRDAPQDDDISLIEVPFLPDVLATFESEQQASTKSVDLEFVADTQINTLEFAITLNGPRLLRIDPVPLLINQIQELEDLKEQRRIIFTILSELYINALDHGVLKLDSALKAQHDGFSKYFEERENRLQNLTSGAIKIVIQSRLYSIGGEISIRVEDSGPGFDYKSYKPAAQKNGLIPSGRGMMLIKELCKSVAYSDPGNKVEAVYTWSDD</sequence>
<protein>
    <submittedName>
        <fullName evidence="3">Serine phosphatase RsbU, regulator of sigma subunit / Serine-protein kinase RsbW</fullName>
        <ecNumber evidence="3">2.7.11.1</ecNumber>
    </submittedName>
</protein>
<dbReference type="InterPro" id="IPR003594">
    <property type="entry name" value="HATPase_dom"/>
</dbReference>
<dbReference type="SUPFAM" id="SSF52172">
    <property type="entry name" value="CheY-like"/>
    <property type="match status" value="1"/>
</dbReference>
<dbReference type="CDD" id="cd16936">
    <property type="entry name" value="HATPase_RsbW-like"/>
    <property type="match status" value="1"/>
</dbReference>